<dbReference type="PROSITE" id="PS00383">
    <property type="entry name" value="TYR_PHOSPHATASE_1"/>
    <property type="match status" value="1"/>
</dbReference>
<dbReference type="InterPro" id="IPR050792">
    <property type="entry name" value="ADP-ribosylglycohydrolase"/>
</dbReference>
<dbReference type="OrthoDB" id="9798107at2"/>
<keyword evidence="4" id="KW-0479">Metal-binding</keyword>
<dbReference type="Gene3D" id="1.10.4080.10">
    <property type="entry name" value="ADP-ribosylation/Crystallin J1"/>
    <property type="match status" value="1"/>
</dbReference>
<dbReference type="EMBL" id="FZOO01000008">
    <property type="protein sequence ID" value="SNS79792.1"/>
    <property type="molecule type" value="Genomic_DNA"/>
</dbReference>
<name>A0A239HER8_9ACTN</name>
<dbReference type="InterPro" id="IPR000340">
    <property type="entry name" value="Dual-sp_phosphatase_cat-dom"/>
</dbReference>
<evidence type="ECO:0000256" key="2">
    <source>
        <dbReference type="ARBA" id="ARBA00022801"/>
    </source>
</evidence>
<dbReference type="Pfam" id="PF00782">
    <property type="entry name" value="DSPc"/>
    <property type="match status" value="1"/>
</dbReference>
<evidence type="ECO:0000256" key="3">
    <source>
        <dbReference type="ARBA" id="ARBA00022912"/>
    </source>
</evidence>
<feature type="binding site" evidence="4">
    <location>
        <position position="75"/>
    </location>
    <ligand>
        <name>Mg(2+)</name>
        <dbReference type="ChEBI" id="CHEBI:18420"/>
        <label>1</label>
    </ligand>
</feature>
<keyword evidence="2 6" id="KW-0378">Hydrolase</keyword>
<feature type="binding site" evidence="4">
    <location>
        <position position="275"/>
    </location>
    <ligand>
        <name>Mg(2+)</name>
        <dbReference type="ChEBI" id="CHEBI:18420"/>
        <label>1</label>
    </ligand>
</feature>
<accession>A0A239HER8</accession>
<feature type="binding site" evidence="4">
    <location>
        <position position="76"/>
    </location>
    <ligand>
        <name>Mg(2+)</name>
        <dbReference type="ChEBI" id="CHEBI:18420"/>
        <label>1</label>
    </ligand>
</feature>
<dbReference type="InterPro" id="IPR036705">
    <property type="entry name" value="Ribosyl_crysJ1_sf"/>
</dbReference>
<dbReference type="Proteomes" id="UP000198373">
    <property type="component" value="Unassembled WGS sequence"/>
</dbReference>
<evidence type="ECO:0000256" key="4">
    <source>
        <dbReference type="PIRSR" id="PIRSR605502-1"/>
    </source>
</evidence>
<keyword evidence="4" id="KW-0460">Magnesium</keyword>
<sequence>MVWYSQGVLENSATSRIHRSSRAAGALVGSAVGDALGAPFEFGPPGAFSARFPRPARGSGTEMCGGGLWQPGEVTDDTQMALLVATSLVERGDLDEADLFDRFRTWAAADPQDVGNQTRAVLGSGRPWDVAAAEHFARSGRAAGNGSLMRTTPAAIRFAREGREATMDAARRISALTHGDPSAGEGCAVFHELVRVALDGGDPLAAVPEALEAVADEHRARWATVLAPGWTPEQATESNGAVWPTLGQAVWALRQGGGVEAVLRRVVDLGGDTDTVAAVAGGLAGAVYGMGGIPIRWASAVHGRVPGHGDRVWRLADLQQLAAALDGGAQQSYDPGVIPRIGPREVLPGIWAGNLDGARYSEEDFAVISLCRLGEPFTHPLHRMAYIADNEANADLDGMLADVLDDMVALRAEGHRLLVHCHGGASRTGLVLRAWLVRQEGMSVQEATAHVAQRWEHLGLWNDSFTAALTRLEASCTADDGVDGAAVLREEGNG</sequence>
<dbReference type="AlphaFoldDB" id="A0A239HER8"/>
<dbReference type="Gene3D" id="3.90.190.10">
    <property type="entry name" value="Protein tyrosine phosphatase superfamily"/>
    <property type="match status" value="1"/>
</dbReference>
<organism evidence="6 7">
    <name type="scientific">Geodermatophilus pulveris</name>
    <dbReference type="NCBI Taxonomy" id="1564159"/>
    <lineage>
        <taxon>Bacteria</taxon>
        <taxon>Bacillati</taxon>
        <taxon>Actinomycetota</taxon>
        <taxon>Actinomycetes</taxon>
        <taxon>Geodermatophilales</taxon>
        <taxon>Geodermatophilaceae</taxon>
        <taxon>Geodermatophilus</taxon>
    </lineage>
</organism>
<dbReference type="SMART" id="SM00195">
    <property type="entry name" value="DSPc"/>
    <property type="match status" value="1"/>
</dbReference>
<proteinExistence type="inferred from homology"/>
<dbReference type="SUPFAM" id="SSF52799">
    <property type="entry name" value="(Phosphotyrosine protein) phosphatases II"/>
    <property type="match status" value="1"/>
</dbReference>
<evidence type="ECO:0000313" key="7">
    <source>
        <dbReference type="Proteomes" id="UP000198373"/>
    </source>
</evidence>
<dbReference type="InterPro" id="IPR000387">
    <property type="entry name" value="Tyr_Pase_dom"/>
</dbReference>
<keyword evidence="7" id="KW-1185">Reference proteome</keyword>
<feature type="binding site" evidence="4">
    <location>
        <position position="272"/>
    </location>
    <ligand>
        <name>Mg(2+)</name>
        <dbReference type="ChEBI" id="CHEBI:18420"/>
        <label>1</label>
    </ligand>
</feature>
<dbReference type="InterPro" id="IPR020422">
    <property type="entry name" value="TYR_PHOSPHATASE_DUAL_dom"/>
</dbReference>
<dbReference type="InterPro" id="IPR016130">
    <property type="entry name" value="Tyr_Pase_AS"/>
</dbReference>
<feature type="domain" description="Tyrosine specific protein phosphatases" evidence="5">
    <location>
        <begin position="394"/>
        <end position="454"/>
    </location>
</feature>
<comment type="similarity">
    <text evidence="1">Belongs to the ADP-ribosylglycohydrolase family.</text>
</comment>
<dbReference type="InterPro" id="IPR029021">
    <property type="entry name" value="Prot-tyrosine_phosphatase-like"/>
</dbReference>
<keyword evidence="3" id="KW-0904">Protein phosphatase</keyword>
<comment type="cofactor">
    <cofactor evidence="4">
        <name>Mg(2+)</name>
        <dbReference type="ChEBI" id="CHEBI:18420"/>
    </cofactor>
    <text evidence="4">Binds 2 magnesium ions per subunit.</text>
</comment>
<feature type="binding site" evidence="4">
    <location>
        <position position="274"/>
    </location>
    <ligand>
        <name>Mg(2+)</name>
        <dbReference type="ChEBI" id="CHEBI:18420"/>
        <label>1</label>
    </ligand>
</feature>
<dbReference type="InterPro" id="IPR005502">
    <property type="entry name" value="Ribosyl_crysJ1"/>
</dbReference>
<dbReference type="GO" id="GO:0046872">
    <property type="term" value="F:metal ion binding"/>
    <property type="evidence" value="ECO:0007669"/>
    <property type="project" value="UniProtKB-KW"/>
</dbReference>
<dbReference type="PANTHER" id="PTHR16222:SF24">
    <property type="entry name" value="ADP-RIBOSYLHYDROLASE ARH3"/>
    <property type="match status" value="1"/>
</dbReference>
<dbReference type="Pfam" id="PF03747">
    <property type="entry name" value="ADP_ribosyl_GH"/>
    <property type="match status" value="1"/>
</dbReference>
<dbReference type="PANTHER" id="PTHR16222">
    <property type="entry name" value="ADP-RIBOSYLGLYCOHYDROLASE"/>
    <property type="match status" value="1"/>
</dbReference>
<reference evidence="7" key="1">
    <citation type="submission" date="2017-06" db="EMBL/GenBank/DDBJ databases">
        <authorList>
            <person name="Varghese N."/>
            <person name="Submissions S."/>
        </authorList>
    </citation>
    <scope>NUCLEOTIDE SEQUENCE [LARGE SCALE GENOMIC DNA]</scope>
    <source>
        <strain evidence="7">DSM 46839</strain>
    </source>
</reference>
<dbReference type="SUPFAM" id="SSF101478">
    <property type="entry name" value="ADP-ribosylglycohydrolase"/>
    <property type="match status" value="1"/>
</dbReference>
<evidence type="ECO:0000256" key="1">
    <source>
        <dbReference type="ARBA" id="ARBA00010702"/>
    </source>
</evidence>
<protein>
    <submittedName>
        <fullName evidence="6">ADP-ribosyl-[dinitrogen reductase] hydrolase</fullName>
    </submittedName>
</protein>
<dbReference type="PROSITE" id="PS50056">
    <property type="entry name" value="TYR_PHOSPHATASE_2"/>
    <property type="match status" value="1"/>
</dbReference>
<evidence type="ECO:0000313" key="6">
    <source>
        <dbReference type="EMBL" id="SNS79792.1"/>
    </source>
</evidence>
<dbReference type="GO" id="GO:0004721">
    <property type="term" value="F:phosphoprotein phosphatase activity"/>
    <property type="evidence" value="ECO:0007669"/>
    <property type="project" value="UniProtKB-KW"/>
</dbReference>
<evidence type="ECO:0000259" key="5">
    <source>
        <dbReference type="PROSITE" id="PS50056"/>
    </source>
</evidence>
<feature type="binding site" evidence="4">
    <location>
        <position position="77"/>
    </location>
    <ligand>
        <name>Mg(2+)</name>
        <dbReference type="ChEBI" id="CHEBI:18420"/>
        <label>1</label>
    </ligand>
</feature>
<gene>
    <name evidence="6" type="ORF">SAMN06893096_10865</name>
</gene>